<dbReference type="GO" id="GO:0007189">
    <property type="term" value="P:adenylate cyclase-activating G protein-coupled receptor signaling pathway"/>
    <property type="evidence" value="ECO:0007669"/>
    <property type="project" value="Ensembl"/>
</dbReference>
<evidence type="ECO:0000256" key="14">
    <source>
        <dbReference type="ARBA" id="ARBA00071070"/>
    </source>
</evidence>
<keyword evidence="3" id="KW-1003">Cell membrane</keyword>
<evidence type="ECO:0000256" key="3">
    <source>
        <dbReference type="ARBA" id="ARBA00022475"/>
    </source>
</evidence>
<dbReference type="GO" id="GO:0051384">
    <property type="term" value="P:response to glucocorticoid"/>
    <property type="evidence" value="ECO:0007669"/>
    <property type="project" value="Ensembl"/>
</dbReference>
<dbReference type="AlphaFoldDB" id="A0A4X2LKC4"/>
<dbReference type="GO" id="GO:0048469">
    <property type="term" value="P:cell maturation"/>
    <property type="evidence" value="ECO:0007669"/>
    <property type="project" value="Ensembl"/>
</dbReference>
<dbReference type="InterPro" id="IPR050332">
    <property type="entry name" value="GPCR_2"/>
</dbReference>
<feature type="transmembrane region" description="Helical" evidence="16">
    <location>
        <begin position="259"/>
        <end position="277"/>
    </location>
</feature>
<evidence type="ECO:0000256" key="2">
    <source>
        <dbReference type="ARBA" id="ARBA00005314"/>
    </source>
</evidence>
<evidence type="ECO:0000259" key="17">
    <source>
        <dbReference type="PROSITE" id="PS50227"/>
    </source>
</evidence>
<comment type="subcellular location">
    <subcellularLocation>
        <location evidence="1">Cell membrane</location>
        <topology evidence="1">Multi-pass membrane protein</topology>
    </subcellularLocation>
</comment>
<evidence type="ECO:0000256" key="5">
    <source>
        <dbReference type="ARBA" id="ARBA00022729"/>
    </source>
</evidence>
<dbReference type="GO" id="GO:0040018">
    <property type="term" value="P:positive regulation of multicellular organism growth"/>
    <property type="evidence" value="ECO:0007669"/>
    <property type="project" value="Ensembl"/>
</dbReference>
<protein>
    <recommendedName>
        <fullName evidence="14">Growth hormone-releasing hormone receptor</fullName>
    </recommendedName>
    <alternativeName>
        <fullName evidence="15">Growth hormone-releasing factor receptor</fullName>
    </alternativeName>
</protein>
<feature type="transmembrane region" description="Helical" evidence="16">
    <location>
        <begin position="204"/>
        <end position="222"/>
    </location>
</feature>
<dbReference type="SMART" id="SM00008">
    <property type="entry name" value="HormR"/>
    <property type="match status" value="1"/>
</dbReference>
<dbReference type="SUPFAM" id="SSF111418">
    <property type="entry name" value="Hormone receptor domain"/>
    <property type="match status" value="1"/>
</dbReference>
<evidence type="ECO:0000313" key="19">
    <source>
        <dbReference type="Ensembl" id="ENSVURP00010022190.1"/>
    </source>
</evidence>
<reference evidence="19" key="2">
    <citation type="submission" date="2025-08" db="UniProtKB">
        <authorList>
            <consortium name="Ensembl"/>
        </authorList>
    </citation>
    <scope>IDENTIFICATION</scope>
</reference>
<accession>A0A4X2LKC4</accession>
<evidence type="ECO:0000256" key="7">
    <source>
        <dbReference type="ARBA" id="ARBA00023040"/>
    </source>
</evidence>
<dbReference type="STRING" id="29139.ENSVURP00010022190"/>
<dbReference type="PANTHER" id="PTHR45620:SF14">
    <property type="entry name" value="GROWTH HORMONE-RELEASING HORMONE RECEPTOR"/>
    <property type="match status" value="1"/>
</dbReference>
<keyword evidence="10" id="KW-0675">Receptor</keyword>
<dbReference type="FunFam" id="4.10.1240.10:FF:000014">
    <property type="entry name" value="Growth hormone-releasing hormone receptor 2"/>
    <property type="match status" value="1"/>
</dbReference>
<dbReference type="GO" id="GO:0030252">
    <property type="term" value="P:growth hormone secretion"/>
    <property type="evidence" value="ECO:0007669"/>
    <property type="project" value="Ensembl"/>
</dbReference>
<dbReference type="SUPFAM" id="SSF81321">
    <property type="entry name" value="Family A G protein-coupled receptor-like"/>
    <property type="match status" value="1"/>
</dbReference>
<dbReference type="GO" id="GO:0060133">
    <property type="term" value="P:somatotropin secreting cell development"/>
    <property type="evidence" value="ECO:0007669"/>
    <property type="project" value="Ensembl"/>
</dbReference>
<dbReference type="GO" id="GO:0007166">
    <property type="term" value="P:cell surface receptor signaling pathway"/>
    <property type="evidence" value="ECO:0007669"/>
    <property type="project" value="InterPro"/>
</dbReference>
<feature type="transmembrane region" description="Helical" evidence="16">
    <location>
        <begin position="325"/>
        <end position="350"/>
    </location>
</feature>
<dbReference type="Gene3D" id="4.10.1240.10">
    <property type="entry name" value="GPCR, family 2, extracellular hormone receptor domain"/>
    <property type="match status" value="1"/>
</dbReference>
<organism evidence="19 20">
    <name type="scientific">Vombatus ursinus</name>
    <name type="common">Common wombat</name>
    <dbReference type="NCBI Taxonomy" id="29139"/>
    <lineage>
        <taxon>Eukaryota</taxon>
        <taxon>Metazoa</taxon>
        <taxon>Chordata</taxon>
        <taxon>Craniata</taxon>
        <taxon>Vertebrata</taxon>
        <taxon>Euteleostomi</taxon>
        <taxon>Mammalia</taxon>
        <taxon>Metatheria</taxon>
        <taxon>Diprotodontia</taxon>
        <taxon>Vombatidae</taxon>
        <taxon>Vombatus</taxon>
    </lineage>
</organism>
<dbReference type="GO" id="GO:0030141">
    <property type="term" value="C:secretory granule"/>
    <property type="evidence" value="ECO:0007669"/>
    <property type="project" value="Ensembl"/>
</dbReference>
<comment type="similarity">
    <text evidence="2">Belongs to the G-protein coupled receptor 2 family.</text>
</comment>
<evidence type="ECO:0000256" key="13">
    <source>
        <dbReference type="ARBA" id="ARBA00055347"/>
    </source>
</evidence>
<evidence type="ECO:0000256" key="8">
    <source>
        <dbReference type="ARBA" id="ARBA00023136"/>
    </source>
</evidence>
<dbReference type="GO" id="GO:0043627">
    <property type="term" value="P:response to estrogen"/>
    <property type="evidence" value="ECO:0007669"/>
    <property type="project" value="Ensembl"/>
</dbReference>
<dbReference type="GO" id="GO:0051649">
    <property type="term" value="P:establishment of localization in cell"/>
    <property type="evidence" value="ECO:0007669"/>
    <property type="project" value="Ensembl"/>
</dbReference>
<keyword evidence="11" id="KW-0325">Glycoprotein</keyword>
<dbReference type="PRINTS" id="PR00249">
    <property type="entry name" value="GPCRSECRETIN"/>
</dbReference>
<dbReference type="GO" id="GO:0005886">
    <property type="term" value="C:plasma membrane"/>
    <property type="evidence" value="ECO:0007669"/>
    <property type="project" value="UniProtKB-SubCell"/>
</dbReference>
<keyword evidence="9" id="KW-1015">Disulfide bond</keyword>
<keyword evidence="7" id="KW-0297">G-protein coupled receptor</keyword>
<keyword evidence="20" id="KW-1185">Reference proteome</keyword>
<dbReference type="PANTHER" id="PTHR45620">
    <property type="entry name" value="PDF RECEPTOR-LIKE PROTEIN-RELATED"/>
    <property type="match status" value="1"/>
</dbReference>
<evidence type="ECO:0000256" key="16">
    <source>
        <dbReference type="SAM" id="Phobius"/>
    </source>
</evidence>
<keyword evidence="6 16" id="KW-1133">Transmembrane helix</keyword>
<evidence type="ECO:0000313" key="20">
    <source>
        <dbReference type="Proteomes" id="UP000314987"/>
    </source>
</evidence>
<dbReference type="InterPro" id="IPR017981">
    <property type="entry name" value="GPCR_2-like_7TM"/>
</dbReference>
<evidence type="ECO:0000256" key="9">
    <source>
        <dbReference type="ARBA" id="ARBA00023157"/>
    </source>
</evidence>
<dbReference type="InterPro" id="IPR001879">
    <property type="entry name" value="GPCR_2_extracellular_dom"/>
</dbReference>
<keyword evidence="8 16" id="KW-0472">Membrane</keyword>
<reference evidence="20" key="1">
    <citation type="submission" date="2018-12" db="EMBL/GenBank/DDBJ databases">
        <authorList>
            <person name="Yazar S."/>
        </authorList>
    </citation>
    <scope>NUCLEOTIDE SEQUENCE [LARGE SCALE GENOMIC DNA]</scope>
</reference>
<dbReference type="InterPro" id="IPR000832">
    <property type="entry name" value="GPCR_2_secretin-like"/>
</dbReference>
<dbReference type="GO" id="GO:0008284">
    <property type="term" value="P:positive regulation of cell population proliferation"/>
    <property type="evidence" value="ECO:0007669"/>
    <property type="project" value="Ensembl"/>
</dbReference>
<evidence type="ECO:0000256" key="15">
    <source>
        <dbReference type="ARBA" id="ARBA00079039"/>
    </source>
</evidence>
<sequence length="448" mass="50100">MPNSLTTLFASHESEGNYSAQPPKVRQQPLALEQGKLGPFSRMGQYILGPSNTYELLYPQVLELVHPECDLLQELKKDELACLPRKEEPSNGTAGCQREWDGLLCWPAMGAGASVTLPCPDFFSLFSPKPGTVRRDCTGMGWSDPSPPYLEACPVELESLAEEKSYFSTVKIIYTVGYSVSLASLLVAIMILMMLRRLRCPRNYIHVQLFCTFILKAVAVFLKDAIVLQEEDEVDHCTFSTTGCKLSVAFSYYASMTNFTWLLVEAIYLTCLLATAFSNGTRYFWWLVLGGWGFPMFFILVWIFFKLAFEDRVCWDMNESSPYWWIVKGPIVLSVGITFGLFLNIVRILLKKLEPGQNTFQSHAQYRRLSKSTLLLIPLFGTHYIVFNFLPDSAGMGPRLCLELGFGSFQVRGRCLPSPAPGGAGVPLLPMGTGPPVVHGLRLLNRAC</sequence>
<evidence type="ECO:0000256" key="10">
    <source>
        <dbReference type="ARBA" id="ARBA00023170"/>
    </source>
</evidence>
<dbReference type="GO" id="GO:0051246">
    <property type="term" value="P:regulation of protein metabolic process"/>
    <property type="evidence" value="ECO:0007669"/>
    <property type="project" value="Ensembl"/>
</dbReference>
<gene>
    <name evidence="19" type="primary">GHRHR</name>
</gene>
<dbReference type="GO" id="GO:0032869">
    <property type="term" value="P:cellular response to insulin stimulus"/>
    <property type="evidence" value="ECO:0007669"/>
    <property type="project" value="Ensembl"/>
</dbReference>
<evidence type="ECO:0000256" key="12">
    <source>
        <dbReference type="ARBA" id="ARBA00023224"/>
    </source>
</evidence>
<evidence type="ECO:0000259" key="18">
    <source>
        <dbReference type="PROSITE" id="PS50261"/>
    </source>
</evidence>
<evidence type="ECO:0000256" key="11">
    <source>
        <dbReference type="ARBA" id="ARBA00023180"/>
    </source>
</evidence>
<dbReference type="OMA" id="RAWGACI"/>
<name>A0A4X2LKC4_VOMUR</name>
<dbReference type="GO" id="GO:0009986">
    <property type="term" value="C:cell surface"/>
    <property type="evidence" value="ECO:0007669"/>
    <property type="project" value="Ensembl"/>
</dbReference>
<dbReference type="GO" id="GO:0033143">
    <property type="term" value="P:regulation of intracellular steroid hormone receptor signaling pathway"/>
    <property type="evidence" value="ECO:0007669"/>
    <property type="project" value="Ensembl"/>
</dbReference>
<dbReference type="Gene3D" id="1.20.1070.10">
    <property type="entry name" value="Rhodopsin 7-helix transmembrane proteins"/>
    <property type="match status" value="1"/>
</dbReference>
<reference evidence="19" key="3">
    <citation type="submission" date="2025-09" db="UniProtKB">
        <authorList>
            <consortium name="Ensembl"/>
        </authorList>
    </citation>
    <scope>IDENTIFICATION</scope>
</reference>
<dbReference type="GO" id="GO:0007595">
    <property type="term" value="P:lactation"/>
    <property type="evidence" value="ECO:0007669"/>
    <property type="project" value="Ensembl"/>
</dbReference>
<dbReference type="GeneTree" id="ENSGT00940000159858"/>
<proteinExistence type="inferred from homology"/>
<evidence type="ECO:0000256" key="4">
    <source>
        <dbReference type="ARBA" id="ARBA00022692"/>
    </source>
</evidence>
<feature type="transmembrane region" description="Helical" evidence="16">
    <location>
        <begin position="172"/>
        <end position="192"/>
    </location>
</feature>
<dbReference type="PROSITE" id="PS50261">
    <property type="entry name" value="G_PROTEIN_RECEP_F2_4"/>
    <property type="match status" value="1"/>
</dbReference>
<dbReference type="Ensembl" id="ENSVURT00010025256.1">
    <property type="protein sequence ID" value="ENSVURP00010022190.1"/>
    <property type="gene ID" value="ENSVURG00010016899.1"/>
</dbReference>
<dbReference type="GO" id="GO:0019838">
    <property type="term" value="F:growth factor binding"/>
    <property type="evidence" value="ECO:0007669"/>
    <property type="project" value="Ensembl"/>
</dbReference>
<dbReference type="GO" id="GO:0016363">
    <property type="term" value="C:nuclear matrix"/>
    <property type="evidence" value="ECO:0007669"/>
    <property type="project" value="Ensembl"/>
</dbReference>
<comment type="function">
    <text evidence="13">Receptor for GRF, coupled to G proteins which activate adenylyl cyclase. Stimulates somatotroph cell growth, growth hormone gene transcription and growth hormone secretion.</text>
</comment>
<evidence type="ECO:0000256" key="6">
    <source>
        <dbReference type="ARBA" id="ARBA00022989"/>
    </source>
</evidence>
<feature type="domain" description="G-protein coupled receptors family 2 profile 2" evidence="18">
    <location>
        <begin position="170"/>
        <end position="418"/>
    </location>
</feature>
<dbReference type="PROSITE" id="PS50227">
    <property type="entry name" value="G_PROTEIN_RECEP_F2_3"/>
    <property type="match status" value="1"/>
</dbReference>
<dbReference type="Proteomes" id="UP000314987">
    <property type="component" value="Unassembled WGS sequence"/>
</dbReference>
<dbReference type="GO" id="GO:0008528">
    <property type="term" value="F:G protein-coupled peptide receptor activity"/>
    <property type="evidence" value="ECO:0007669"/>
    <property type="project" value="TreeGrafter"/>
</dbReference>
<dbReference type="GO" id="GO:0005637">
    <property type="term" value="C:nuclear inner membrane"/>
    <property type="evidence" value="ECO:0007669"/>
    <property type="project" value="Ensembl"/>
</dbReference>
<dbReference type="Pfam" id="PF02793">
    <property type="entry name" value="HRM"/>
    <property type="match status" value="1"/>
</dbReference>
<dbReference type="GO" id="GO:0005640">
    <property type="term" value="C:nuclear outer membrane"/>
    <property type="evidence" value="ECO:0007669"/>
    <property type="project" value="Ensembl"/>
</dbReference>
<feature type="transmembrane region" description="Helical" evidence="16">
    <location>
        <begin position="371"/>
        <end position="390"/>
    </location>
</feature>
<keyword evidence="12" id="KW-0807">Transducer</keyword>
<feature type="domain" description="G-protein coupled receptors family 2 profile 1" evidence="17">
    <location>
        <begin position="81"/>
        <end position="157"/>
    </location>
</feature>
<keyword evidence="5" id="KW-0732">Signal</keyword>
<keyword evidence="4 16" id="KW-0812">Transmembrane</keyword>
<dbReference type="GO" id="GO:0060124">
    <property type="term" value="P:positive regulation of growth hormone secretion"/>
    <property type="evidence" value="ECO:0007669"/>
    <property type="project" value="Ensembl"/>
</dbReference>
<dbReference type="InterPro" id="IPR003288">
    <property type="entry name" value="GPCR_2_GHRH_rcpt"/>
</dbReference>
<dbReference type="PRINTS" id="PR01352">
    <property type="entry name" value="GHRHRECEPTOR"/>
</dbReference>
<dbReference type="GO" id="GO:0042445">
    <property type="term" value="P:hormone metabolic process"/>
    <property type="evidence" value="ECO:0007669"/>
    <property type="project" value="Ensembl"/>
</dbReference>
<feature type="transmembrane region" description="Helical" evidence="16">
    <location>
        <begin position="284"/>
        <end position="305"/>
    </location>
</feature>
<dbReference type="Pfam" id="PF00002">
    <property type="entry name" value="7tm_2"/>
    <property type="match status" value="1"/>
</dbReference>
<dbReference type="GO" id="GO:0043567">
    <property type="term" value="P:regulation of insulin-like growth factor receptor signaling pathway"/>
    <property type="evidence" value="ECO:0007669"/>
    <property type="project" value="Ensembl"/>
</dbReference>
<dbReference type="GO" id="GO:0016520">
    <property type="term" value="F:growth hormone-releasing hormone receptor activity"/>
    <property type="evidence" value="ECO:0007669"/>
    <property type="project" value="Ensembl"/>
</dbReference>
<dbReference type="InterPro" id="IPR036445">
    <property type="entry name" value="GPCR_2_extracell_dom_sf"/>
</dbReference>
<dbReference type="GO" id="GO:0008340">
    <property type="term" value="P:determination of adult lifespan"/>
    <property type="evidence" value="ECO:0007669"/>
    <property type="project" value="Ensembl"/>
</dbReference>
<dbReference type="GO" id="GO:0017046">
    <property type="term" value="F:peptide hormone binding"/>
    <property type="evidence" value="ECO:0007669"/>
    <property type="project" value="Ensembl"/>
</dbReference>
<evidence type="ECO:0000256" key="1">
    <source>
        <dbReference type="ARBA" id="ARBA00004651"/>
    </source>
</evidence>